<evidence type="ECO:0000256" key="8">
    <source>
        <dbReference type="ARBA" id="ARBA00023004"/>
    </source>
</evidence>
<evidence type="ECO:0000256" key="12">
    <source>
        <dbReference type="ARBA" id="ARBA00023235"/>
    </source>
</evidence>
<dbReference type="PROSITE" id="PS51193">
    <property type="entry name" value="HELICASE_ATP_BIND_2"/>
    <property type="match status" value="1"/>
</dbReference>
<dbReference type="Gene3D" id="3.40.50.300">
    <property type="entry name" value="P-loop containing nucleotide triphosphate hydrolases"/>
    <property type="match status" value="2"/>
</dbReference>
<dbReference type="InterPro" id="IPR010614">
    <property type="entry name" value="RAD3-like_helicase_DEAD"/>
</dbReference>
<dbReference type="Proteomes" id="UP001055658">
    <property type="component" value="Chromosome"/>
</dbReference>
<dbReference type="InterPro" id="IPR042493">
    <property type="entry name" value="XPD_DNA_FeS"/>
</dbReference>
<name>A0ABY4VHR6_9GAMM</name>
<keyword evidence="12" id="KW-0413">Isomerase</keyword>
<dbReference type="GO" id="GO:0004386">
    <property type="term" value="F:helicase activity"/>
    <property type="evidence" value="ECO:0007669"/>
    <property type="project" value="UniProtKB-KW"/>
</dbReference>
<evidence type="ECO:0000256" key="13">
    <source>
        <dbReference type="ARBA" id="ARBA00038058"/>
    </source>
</evidence>
<dbReference type="RefSeq" id="WP_252085915.1">
    <property type="nucleotide sequence ID" value="NZ_CP092418.1"/>
</dbReference>
<dbReference type="PANTHER" id="PTHR11472">
    <property type="entry name" value="DNA REPAIR DEAD HELICASE RAD3/XP-D SUBFAMILY MEMBER"/>
    <property type="match status" value="1"/>
</dbReference>
<keyword evidence="17" id="KW-1185">Reference proteome</keyword>
<dbReference type="SMART" id="SM00491">
    <property type="entry name" value="HELICc2"/>
    <property type="match status" value="1"/>
</dbReference>
<dbReference type="Gene3D" id="1.10.30.20">
    <property type="entry name" value="Bacterial XPD DNA helicase, FeS cluster domain"/>
    <property type="match status" value="1"/>
</dbReference>
<keyword evidence="4" id="KW-0227">DNA damage</keyword>
<dbReference type="InterPro" id="IPR006554">
    <property type="entry name" value="Helicase-like_DEXD_c2"/>
</dbReference>
<evidence type="ECO:0000256" key="3">
    <source>
        <dbReference type="ARBA" id="ARBA00022741"/>
    </source>
</evidence>
<evidence type="ECO:0000256" key="14">
    <source>
        <dbReference type="SAM" id="MobiDB-lite"/>
    </source>
</evidence>
<evidence type="ECO:0000256" key="6">
    <source>
        <dbReference type="ARBA" id="ARBA00022806"/>
    </source>
</evidence>
<keyword evidence="2" id="KW-0479">Metal-binding</keyword>
<dbReference type="InterPro" id="IPR006555">
    <property type="entry name" value="ATP-dep_Helicase_C"/>
</dbReference>
<keyword evidence="10" id="KW-0238">DNA-binding</keyword>
<keyword evidence="5" id="KW-0378">Hydrolase</keyword>
<dbReference type="InterPro" id="IPR014013">
    <property type="entry name" value="Helic_SF1/SF2_ATP-bd_DinG/Rad3"/>
</dbReference>
<evidence type="ECO:0000313" key="16">
    <source>
        <dbReference type="EMBL" id="USD23570.1"/>
    </source>
</evidence>
<dbReference type="Pfam" id="PF06733">
    <property type="entry name" value="DEAD_2"/>
    <property type="match status" value="1"/>
</dbReference>
<keyword evidence="11" id="KW-0234">DNA repair</keyword>
<keyword evidence="8" id="KW-0408">Iron</keyword>
<evidence type="ECO:0000256" key="5">
    <source>
        <dbReference type="ARBA" id="ARBA00022801"/>
    </source>
</evidence>
<evidence type="ECO:0000256" key="11">
    <source>
        <dbReference type="ARBA" id="ARBA00023204"/>
    </source>
</evidence>
<evidence type="ECO:0000256" key="1">
    <source>
        <dbReference type="ARBA" id="ARBA00022485"/>
    </source>
</evidence>
<keyword evidence="7" id="KW-0067">ATP-binding</keyword>
<keyword evidence="9" id="KW-0411">Iron-sulfur</keyword>
<dbReference type="EMBL" id="CP092418">
    <property type="protein sequence ID" value="USD23570.1"/>
    <property type="molecule type" value="Genomic_DNA"/>
</dbReference>
<evidence type="ECO:0000256" key="9">
    <source>
        <dbReference type="ARBA" id="ARBA00023014"/>
    </source>
</evidence>
<dbReference type="SUPFAM" id="SSF52540">
    <property type="entry name" value="P-loop containing nucleoside triphosphate hydrolases"/>
    <property type="match status" value="2"/>
</dbReference>
<evidence type="ECO:0000256" key="4">
    <source>
        <dbReference type="ARBA" id="ARBA00022763"/>
    </source>
</evidence>
<gene>
    <name evidence="16" type="ORF">MJO52_10630</name>
</gene>
<reference evidence="16" key="1">
    <citation type="submission" date="2022-02" db="EMBL/GenBank/DDBJ databases">
        <title>Coral-associated bacteria.</title>
        <authorList>
            <person name="Tang K."/>
            <person name="Wang X."/>
        </authorList>
    </citation>
    <scope>NUCLEOTIDE SEQUENCE</scope>
    <source>
        <strain evidence="16">SCSIO 43006</strain>
    </source>
</reference>
<dbReference type="Gene3D" id="3.90.320.10">
    <property type="match status" value="1"/>
</dbReference>
<dbReference type="InterPro" id="IPR045028">
    <property type="entry name" value="DinG/Rad3-like"/>
</dbReference>
<dbReference type="PANTHER" id="PTHR11472:SF34">
    <property type="entry name" value="REGULATOR OF TELOMERE ELONGATION HELICASE 1"/>
    <property type="match status" value="1"/>
</dbReference>
<dbReference type="InterPro" id="IPR011604">
    <property type="entry name" value="PDDEXK-like_dom_sf"/>
</dbReference>
<accession>A0ABY4VHR6</accession>
<feature type="domain" description="Helicase ATP-binding" evidence="15">
    <location>
        <begin position="215"/>
        <end position="476"/>
    </location>
</feature>
<sequence length="844" mass="95810">MVTALRGKPTVAGLLAEPTEEHNTSASASPLKLSVGELVAFSCRRGDLIHTGGPGPTAQEGIRAHQKLQKRRPKGAEAEYRLQVQLECSGQDILLEGRVDILHPQADLHQPAQLDEIKTTYCHPDKLPETTRLYHWAQLKIYGFCYLLQQRQKGSSVEEVSLQMVWYNLKEKKSYPEQSLFSWEALESFAGDALSLYIHWHRAWQAHRQQVIQTAKSLPFPFPDYRPGQRQLAVSAYRCLRDAGQLVVEAPTGIGKTISTLFPAIKALGEEKLDQLLYLTAKNSGRQVVRETIAKLHGVGLKLSLLELRARDTTCACKLGLCSRDDEGTCPRTQGFYDRLPQARKQLLGQPWITPEALAKVADQWHLCPFELSLQMLPWADLVVCDFNYVFDPLVRISTLQDPRYRRALLVDEAHNLSERAREMYSASLSRRDSRRAALACKSNHPQLYRRIQSLVRALAQWSKRFQEQNLYKEIRSSQNVQAWCSPLNSEEDRPTTVSRATQKVLDALSELSEQEKFPPEEIGEWLKSLYRYACIEQILSGQHQALTRVIDQDAPWQEHQLKLMCMNAAGFLQESCAQFHGALFFSATLRPTQFVTAQLGIEPETPYLMLPSPFEASHQGVFLCPFVDTRYQARQSALPALVDLIARVYFSRPGNYLVFFPSYRFLQMVVEHFQKDYPEIQPLQQTPGASDREREAFLASFSEGAQSLGFAIMGGVFAEGIDFVGEKLIGTIIVGTGLPQVNEEQELLRQSAEHPQTPSAVNGFDIAYRYPGMTRVLQTAGRVIRTESDRGVIILADYRFADMFYQNLYPKHWQIQTSKSGEQLSQQLGCFWNRQYLNECTVE</sequence>
<evidence type="ECO:0000256" key="7">
    <source>
        <dbReference type="ARBA" id="ARBA00022840"/>
    </source>
</evidence>
<keyword evidence="1" id="KW-0004">4Fe-4S</keyword>
<comment type="similarity">
    <text evidence="13">Belongs to the helicase family. DinG subfamily.</text>
</comment>
<dbReference type="InterPro" id="IPR027417">
    <property type="entry name" value="P-loop_NTPase"/>
</dbReference>
<proteinExistence type="inferred from homology"/>
<evidence type="ECO:0000313" key="17">
    <source>
        <dbReference type="Proteomes" id="UP001055658"/>
    </source>
</evidence>
<keyword evidence="6 16" id="KW-0347">Helicase</keyword>
<evidence type="ECO:0000256" key="10">
    <source>
        <dbReference type="ARBA" id="ARBA00023125"/>
    </source>
</evidence>
<evidence type="ECO:0000259" key="15">
    <source>
        <dbReference type="PROSITE" id="PS51193"/>
    </source>
</evidence>
<dbReference type="Pfam" id="PF13307">
    <property type="entry name" value="Helicase_C_2"/>
    <property type="match status" value="1"/>
</dbReference>
<feature type="region of interest" description="Disordered" evidence="14">
    <location>
        <begin position="1"/>
        <end position="28"/>
    </location>
</feature>
<organism evidence="16 17">
    <name type="scientific">Microbulbifer variabilis</name>
    <dbReference type="NCBI Taxonomy" id="266805"/>
    <lineage>
        <taxon>Bacteria</taxon>
        <taxon>Pseudomonadati</taxon>
        <taxon>Pseudomonadota</taxon>
        <taxon>Gammaproteobacteria</taxon>
        <taxon>Cellvibrionales</taxon>
        <taxon>Microbulbiferaceae</taxon>
        <taxon>Microbulbifer</taxon>
    </lineage>
</organism>
<evidence type="ECO:0000256" key="2">
    <source>
        <dbReference type="ARBA" id="ARBA00022723"/>
    </source>
</evidence>
<dbReference type="SMART" id="SM00488">
    <property type="entry name" value="DEXDc2"/>
    <property type="match status" value="1"/>
</dbReference>
<dbReference type="Gene3D" id="1.10.275.40">
    <property type="match status" value="1"/>
</dbReference>
<protein>
    <submittedName>
        <fullName evidence="16">ATP-dependent DNA helicase</fullName>
    </submittedName>
</protein>
<keyword evidence="3" id="KW-0547">Nucleotide-binding</keyword>